<evidence type="ECO:0000256" key="4">
    <source>
        <dbReference type="SAM" id="MobiDB-lite"/>
    </source>
</evidence>
<keyword evidence="5" id="KW-1133">Transmembrane helix</keyword>
<dbReference type="PANTHER" id="PTHR44943:SF8">
    <property type="entry name" value="TPR REPEAT-CONTAINING PROTEIN MJ0263"/>
    <property type="match status" value="1"/>
</dbReference>
<organism evidence="6 7">
    <name type="scientific">Desulfosporosinus lacus DSM 15449</name>
    <dbReference type="NCBI Taxonomy" id="1121420"/>
    <lineage>
        <taxon>Bacteria</taxon>
        <taxon>Bacillati</taxon>
        <taxon>Bacillota</taxon>
        <taxon>Clostridia</taxon>
        <taxon>Eubacteriales</taxon>
        <taxon>Desulfitobacteriaceae</taxon>
        <taxon>Desulfosporosinus</taxon>
    </lineage>
</organism>
<feature type="transmembrane region" description="Helical" evidence="5">
    <location>
        <begin position="9"/>
        <end position="27"/>
    </location>
</feature>
<proteinExistence type="predicted"/>
<reference evidence="7" key="1">
    <citation type="submission" date="2016-11" db="EMBL/GenBank/DDBJ databases">
        <authorList>
            <person name="Varghese N."/>
            <person name="Submissions S."/>
        </authorList>
    </citation>
    <scope>NUCLEOTIDE SEQUENCE [LARGE SCALE GENOMIC DNA]</scope>
    <source>
        <strain evidence="7">DSM 15449</strain>
    </source>
</reference>
<sequence length="246" mass="27717">MRKRSSSKIIISLGIVLVIAITVFYTLQSNSTFSFTSEFEQTLSPTEPEEIPAAPEKSLDSSSEPQDKELSRTSALLSVHISDSQALILYEQGLKLYYQRQFPEALDLFNQALQIDDHCYEALNAKGAALAFQGHHNQGLALIKQALDLNPSFVYAHFNQGLAYELADRWDESIASYQKALQLDDQDTWSYYGIASIYGRQGNVDKVLEYLKLAIALDTDVKEVARNEQDFLPVRSDPRFQTLVKP</sequence>
<dbReference type="InterPro" id="IPR019734">
    <property type="entry name" value="TPR_rpt"/>
</dbReference>
<dbReference type="PROSITE" id="PS50005">
    <property type="entry name" value="TPR"/>
    <property type="match status" value="2"/>
</dbReference>
<feature type="repeat" description="TPR" evidence="3">
    <location>
        <begin position="154"/>
        <end position="187"/>
    </location>
</feature>
<dbReference type="PANTHER" id="PTHR44943">
    <property type="entry name" value="CELLULOSE SYNTHASE OPERON PROTEIN C"/>
    <property type="match status" value="1"/>
</dbReference>
<evidence type="ECO:0000313" key="7">
    <source>
        <dbReference type="Proteomes" id="UP000183954"/>
    </source>
</evidence>
<dbReference type="Pfam" id="PF13432">
    <property type="entry name" value="TPR_16"/>
    <property type="match status" value="1"/>
</dbReference>
<dbReference type="InterPro" id="IPR011990">
    <property type="entry name" value="TPR-like_helical_dom_sf"/>
</dbReference>
<dbReference type="SUPFAM" id="SSF48452">
    <property type="entry name" value="TPR-like"/>
    <property type="match status" value="1"/>
</dbReference>
<protein>
    <submittedName>
        <fullName evidence="6">TPR repeat-containing protein</fullName>
    </submittedName>
</protein>
<dbReference type="AlphaFoldDB" id="A0A1M5WP92"/>
<dbReference type="Pfam" id="PF07719">
    <property type="entry name" value="TPR_2"/>
    <property type="match status" value="1"/>
</dbReference>
<feature type="repeat" description="TPR" evidence="3">
    <location>
        <begin position="86"/>
        <end position="119"/>
    </location>
</feature>
<dbReference type="EMBL" id="FQXJ01000005">
    <property type="protein sequence ID" value="SHH89380.1"/>
    <property type="molecule type" value="Genomic_DNA"/>
</dbReference>
<dbReference type="Gene3D" id="1.25.40.10">
    <property type="entry name" value="Tetratricopeptide repeat domain"/>
    <property type="match status" value="1"/>
</dbReference>
<dbReference type="InterPro" id="IPR051685">
    <property type="entry name" value="Ycf3/AcsC/BcsC/TPR_MFPF"/>
</dbReference>
<feature type="region of interest" description="Disordered" evidence="4">
    <location>
        <begin position="44"/>
        <end position="66"/>
    </location>
</feature>
<dbReference type="Proteomes" id="UP000183954">
    <property type="component" value="Unassembled WGS sequence"/>
</dbReference>
<dbReference type="SMART" id="SM00028">
    <property type="entry name" value="TPR"/>
    <property type="match status" value="4"/>
</dbReference>
<evidence type="ECO:0000256" key="3">
    <source>
        <dbReference type="PROSITE-ProRule" id="PRU00339"/>
    </source>
</evidence>
<dbReference type="Pfam" id="PF13181">
    <property type="entry name" value="TPR_8"/>
    <property type="match status" value="1"/>
</dbReference>
<evidence type="ECO:0000313" key="6">
    <source>
        <dbReference type="EMBL" id="SHH89380.1"/>
    </source>
</evidence>
<evidence type="ECO:0000256" key="2">
    <source>
        <dbReference type="ARBA" id="ARBA00022803"/>
    </source>
</evidence>
<keyword evidence="5" id="KW-0812">Transmembrane</keyword>
<dbReference type="OrthoDB" id="1633926at2"/>
<accession>A0A1M5WP92</accession>
<gene>
    <name evidence="6" type="ORF">SAMN02746098_01718</name>
</gene>
<dbReference type="InterPro" id="IPR013105">
    <property type="entry name" value="TPR_2"/>
</dbReference>
<keyword evidence="2 3" id="KW-0802">TPR repeat</keyword>
<keyword evidence="7" id="KW-1185">Reference proteome</keyword>
<dbReference type="NCBIfam" id="NF047558">
    <property type="entry name" value="TPR_END_plus"/>
    <property type="match status" value="1"/>
</dbReference>
<dbReference type="STRING" id="1121420.SAMN02746098_01718"/>
<keyword evidence="1" id="KW-0677">Repeat</keyword>
<keyword evidence="5" id="KW-0472">Membrane</keyword>
<name>A0A1M5WP92_9FIRM</name>
<evidence type="ECO:0000256" key="5">
    <source>
        <dbReference type="SAM" id="Phobius"/>
    </source>
</evidence>
<evidence type="ECO:0000256" key="1">
    <source>
        <dbReference type="ARBA" id="ARBA00022737"/>
    </source>
</evidence>